<protein>
    <submittedName>
        <fullName evidence="2">Uncharacterized protein</fullName>
    </submittedName>
</protein>
<evidence type="ECO:0000313" key="2">
    <source>
        <dbReference type="EMBL" id="RHX97746.1"/>
    </source>
</evidence>
<dbReference type="EMBL" id="QUSZ01010919">
    <property type="protein sequence ID" value="RHX97746.1"/>
    <property type="molecule type" value="Genomic_DNA"/>
</dbReference>
<accession>A0A396ZVW1</accession>
<dbReference type="Proteomes" id="UP000265427">
    <property type="component" value="Unassembled WGS sequence"/>
</dbReference>
<feature type="region of interest" description="Disordered" evidence="1">
    <location>
        <begin position="1"/>
        <end position="57"/>
    </location>
</feature>
<proteinExistence type="predicted"/>
<evidence type="ECO:0000256" key="1">
    <source>
        <dbReference type="SAM" id="MobiDB-lite"/>
    </source>
</evidence>
<organism evidence="2 3">
    <name type="scientific">Aphanomyces astaci</name>
    <name type="common">Crayfish plague agent</name>
    <dbReference type="NCBI Taxonomy" id="112090"/>
    <lineage>
        <taxon>Eukaryota</taxon>
        <taxon>Sar</taxon>
        <taxon>Stramenopiles</taxon>
        <taxon>Oomycota</taxon>
        <taxon>Saprolegniomycetes</taxon>
        <taxon>Saprolegniales</taxon>
        <taxon>Verrucalvaceae</taxon>
        <taxon>Aphanomyces</taxon>
    </lineage>
</organism>
<name>A0A396ZVW1_APHAT</name>
<feature type="compositionally biased region" description="Low complexity" evidence="1">
    <location>
        <begin position="1"/>
        <end position="28"/>
    </location>
</feature>
<evidence type="ECO:0000313" key="3">
    <source>
        <dbReference type="Proteomes" id="UP000265427"/>
    </source>
</evidence>
<reference evidence="2 3" key="1">
    <citation type="submission" date="2018-08" db="EMBL/GenBank/DDBJ databases">
        <title>Aphanomyces genome sequencing and annotation.</title>
        <authorList>
            <person name="Minardi D."/>
            <person name="Oidtmann B."/>
            <person name="Van Der Giezen M."/>
            <person name="Studholme D.J."/>
        </authorList>
    </citation>
    <scope>NUCLEOTIDE SEQUENCE [LARGE SCALE GENOMIC DNA]</scope>
    <source>
        <strain evidence="2 3">Kv</strain>
    </source>
</reference>
<feature type="non-terminal residue" evidence="2">
    <location>
        <position position="377"/>
    </location>
</feature>
<gene>
    <name evidence="2" type="ORF">DYB36_009626</name>
</gene>
<comment type="caution">
    <text evidence="2">The sequence shown here is derived from an EMBL/GenBank/DDBJ whole genome shotgun (WGS) entry which is preliminary data.</text>
</comment>
<sequence>MEPDTSTDSSSSISTATLPKSSSTTPSLNESDKRRRLLQDQPPSTHMEATGPPLNPQQSGLLRIVYEDLRKQATVGWHNAVNAFEIAHAHLHEAEVQEFLQLCFAQIVNIMLDQMTSKMAVTEKNCVIRTLTKGTVLCLAQLQNPHTSPPRRLAYFSHMALILNKQKHFYKEFRGSNHHMMGQYWNKSPAGCPEVRLQCLALFHEHHGFSMLTRTLDQHVADADKAVAFIQTVSMDDLKLLLQGLYDLRVQVDSTLIRRLLQSLLQLVLVLPSAELKKEPTDSIGHMLHLIQRLLDQDKDLQDALLLVIGRFIESTSLPQRLFGFEQLGSVVQVARRSMPLPLSYRVAGAGSELVNGVYQLVPPTTSSAGTYIKQPT</sequence>
<dbReference type="AlphaFoldDB" id="A0A396ZVW1"/>